<keyword evidence="4" id="KW-1185">Reference proteome</keyword>
<evidence type="ECO:0000313" key="3">
    <source>
        <dbReference type="Proteomes" id="UP000663848"/>
    </source>
</evidence>
<proteinExistence type="predicted"/>
<reference evidence="2" key="1">
    <citation type="submission" date="2021-02" db="EMBL/GenBank/DDBJ databases">
        <authorList>
            <person name="Nowell W R."/>
        </authorList>
    </citation>
    <scope>NUCLEOTIDE SEQUENCE</scope>
</reference>
<evidence type="ECO:0000313" key="2">
    <source>
        <dbReference type="EMBL" id="CAF5071009.1"/>
    </source>
</evidence>
<comment type="caution">
    <text evidence="2">The sequence shown here is derived from an EMBL/GenBank/DDBJ whole genome shotgun (WGS) entry which is preliminary data.</text>
</comment>
<gene>
    <name evidence="2" type="ORF">QYT958_LOCUS43245</name>
    <name evidence="1" type="ORF">UJA718_LOCUS44655</name>
</gene>
<feature type="non-terminal residue" evidence="2">
    <location>
        <position position="42"/>
    </location>
</feature>
<evidence type="ECO:0000313" key="4">
    <source>
        <dbReference type="Proteomes" id="UP000663873"/>
    </source>
</evidence>
<sequence length="42" mass="4931">MSIFHFSHVPDLLKTFQEIINQREPADVIIPKNIYDQNDTDS</sequence>
<evidence type="ECO:0000313" key="1">
    <source>
        <dbReference type="EMBL" id="CAF4880102.1"/>
    </source>
</evidence>
<protein>
    <submittedName>
        <fullName evidence="2">Uncharacterized protein</fullName>
    </submittedName>
</protein>
<dbReference type="AlphaFoldDB" id="A0A822DJP7"/>
<organism evidence="2 3">
    <name type="scientific">Rotaria socialis</name>
    <dbReference type="NCBI Taxonomy" id="392032"/>
    <lineage>
        <taxon>Eukaryota</taxon>
        <taxon>Metazoa</taxon>
        <taxon>Spiralia</taxon>
        <taxon>Gnathifera</taxon>
        <taxon>Rotifera</taxon>
        <taxon>Eurotatoria</taxon>
        <taxon>Bdelloidea</taxon>
        <taxon>Philodinida</taxon>
        <taxon>Philodinidae</taxon>
        <taxon>Rotaria</taxon>
    </lineage>
</organism>
<dbReference type="Proteomes" id="UP000663848">
    <property type="component" value="Unassembled WGS sequence"/>
</dbReference>
<dbReference type="Proteomes" id="UP000663873">
    <property type="component" value="Unassembled WGS sequence"/>
</dbReference>
<name>A0A822DJP7_9BILA</name>
<accession>A0A822DJP7</accession>
<dbReference type="EMBL" id="CAJOBP010070123">
    <property type="protein sequence ID" value="CAF4880102.1"/>
    <property type="molecule type" value="Genomic_DNA"/>
</dbReference>
<dbReference type="EMBL" id="CAJOBR010060342">
    <property type="protein sequence ID" value="CAF5071009.1"/>
    <property type="molecule type" value="Genomic_DNA"/>
</dbReference>